<dbReference type="EMBL" id="CAXDID020000275">
    <property type="protein sequence ID" value="CAL6068993.1"/>
    <property type="molecule type" value="Genomic_DNA"/>
</dbReference>
<dbReference type="EMBL" id="CATOUU010000709">
    <property type="protein sequence ID" value="CAI9942960.1"/>
    <property type="molecule type" value="Genomic_DNA"/>
</dbReference>
<feature type="transmembrane region" description="Helical" evidence="1">
    <location>
        <begin position="20"/>
        <end position="41"/>
    </location>
</feature>
<keyword evidence="1" id="KW-0472">Membrane</keyword>
<evidence type="ECO:0000313" key="4">
    <source>
        <dbReference type="Proteomes" id="UP001642409"/>
    </source>
</evidence>
<organism evidence="2">
    <name type="scientific">Hexamita inflata</name>
    <dbReference type="NCBI Taxonomy" id="28002"/>
    <lineage>
        <taxon>Eukaryota</taxon>
        <taxon>Metamonada</taxon>
        <taxon>Diplomonadida</taxon>
        <taxon>Hexamitidae</taxon>
        <taxon>Hexamitinae</taxon>
        <taxon>Hexamita</taxon>
    </lineage>
</organism>
<name>A0AA86PMM5_9EUKA</name>
<accession>A0AA86PMM5</accession>
<comment type="caution">
    <text evidence="2">The sequence shown here is derived from an EMBL/GenBank/DDBJ whole genome shotgun (WGS) entry which is preliminary data.</text>
</comment>
<gene>
    <name evidence="2" type="ORF">HINF_LOCUS30605</name>
    <name evidence="3" type="ORF">HINF_LOCUS53769</name>
</gene>
<protein>
    <submittedName>
        <fullName evidence="3">Hypothetical_protein</fullName>
    </submittedName>
</protein>
<keyword evidence="4" id="KW-1185">Reference proteome</keyword>
<keyword evidence="1" id="KW-0812">Transmembrane</keyword>
<dbReference type="AlphaFoldDB" id="A0AA86PMM5"/>
<reference evidence="3 4" key="2">
    <citation type="submission" date="2024-07" db="EMBL/GenBank/DDBJ databases">
        <authorList>
            <person name="Akdeniz Z."/>
        </authorList>
    </citation>
    <scope>NUCLEOTIDE SEQUENCE [LARGE SCALE GENOMIC DNA]</scope>
</reference>
<dbReference type="Proteomes" id="UP001642409">
    <property type="component" value="Unassembled WGS sequence"/>
</dbReference>
<evidence type="ECO:0000313" key="2">
    <source>
        <dbReference type="EMBL" id="CAI9942960.1"/>
    </source>
</evidence>
<sequence length="133" mass="15953">MMEIQCLSRLKNISHQLYFHLYWFGLVFQFFESVKGMLLHLEEAPSEERVNDRFFCVFLGSRALAFLGLFLLGRQVLYSLCFNMSSMFSILFRDLIFTRIFRNDLQIQDFACRTTSLKVQIIQIDQNIQYKYF</sequence>
<proteinExistence type="predicted"/>
<feature type="transmembrane region" description="Helical" evidence="1">
    <location>
        <begin position="77"/>
        <end position="96"/>
    </location>
</feature>
<evidence type="ECO:0000256" key="1">
    <source>
        <dbReference type="SAM" id="Phobius"/>
    </source>
</evidence>
<keyword evidence="1" id="KW-1133">Transmembrane helix</keyword>
<reference evidence="2" key="1">
    <citation type="submission" date="2023-06" db="EMBL/GenBank/DDBJ databases">
        <authorList>
            <person name="Kurt Z."/>
        </authorList>
    </citation>
    <scope>NUCLEOTIDE SEQUENCE</scope>
</reference>
<evidence type="ECO:0000313" key="3">
    <source>
        <dbReference type="EMBL" id="CAL6068993.1"/>
    </source>
</evidence>